<reference evidence="1 2" key="1">
    <citation type="submission" date="2018-06" db="EMBL/GenBank/DDBJ databases">
        <authorList>
            <consortium name="Pathogen Informatics"/>
            <person name="Doyle S."/>
        </authorList>
    </citation>
    <scope>NUCLEOTIDE SEQUENCE [LARGE SCALE GENOMIC DNA]</scope>
    <source>
        <strain evidence="1 2">NCTC9073</strain>
    </source>
</reference>
<accession>A0A2X1MYI1</accession>
<dbReference type="InterPro" id="IPR013785">
    <property type="entry name" value="Aldolase_TIM"/>
</dbReference>
<gene>
    <name evidence="1" type="primary">yeiA_2</name>
    <name evidence="1" type="ORF">NCTC9073_01485</name>
</gene>
<keyword evidence="1" id="KW-0560">Oxidoreductase</keyword>
<organism evidence="1 2">
    <name type="scientific">Escherichia coli</name>
    <dbReference type="NCBI Taxonomy" id="562"/>
    <lineage>
        <taxon>Bacteria</taxon>
        <taxon>Pseudomonadati</taxon>
        <taxon>Pseudomonadota</taxon>
        <taxon>Gammaproteobacteria</taxon>
        <taxon>Enterobacterales</taxon>
        <taxon>Enterobacteriaceae</taxon>
        <taxon>Escherichia</taxon>
    </lineage>
</organism>
<dbReference type="EC" id="1.3.1.1" evidence="1"/>
<dbReference type="Proteomes" id="UP000250780">
    <property type="component" value="Unassembled WGS sequence"/>
</dbReference>
<protein>
    <submittedName>
        <fullName evidence="1">Dihydropyrimidine dehydrogenase</fullName>
        <ecNumber evidence="1">1.3.1.1</ecNumber>
    </submittedName>
</protein>
<dbReference type="EMBL" id="UASD01000007">
    <property type="protein sequence ID" value="SPX10192.1"/>
    <property type="molecule type" value="Genomic_DNA"/>
</dbReference>
<evidence type="ECO:0000313" key="2">
    <source>
        <dbReference type="Proteomes" id="UP000250780"/>
    </source>
</evidence>
<dbReference type="GO" id="GO:0004159">
    <property type="term" value="F:dihydropyrimidine dehydrogenase (NAD+) activity"/>
    <property type="evidence" value="ECO:0007669"/>
    <property type="project" value="UniProtKB-EC"/>
</dbReference>
<sequence>MKEDTGFIGFKNMEQIAEHPLEENLAALRRLKEDYPDKVLIASIMGGK</sequence>
<proteinExistence type="predicted"/>
<dbReference type="AlphaFoldDB" id="A0A2X1MYI1"/>
<dbReference type="Gene3D" id="3.20.20.70">
    <property type="entry name" value="Aldolase class I"/>
    <property type="match status" value="1"/>
</dbReference>
<name>A0A2X1MYI1_ECOLX</name>
<evidence type="ECO:0000313" key="1">
    <source>
        <dbReference type="EMBL" id="SPX10192.1"/>
    </source>
</evidence>